<accession>A0A1X0CNV9</accession>
<dbReference type="OrthoDB" id="7165168at2"/>
<keyword evidence="2" id="KW-0288">FMN</keyword>
<dbReference type="RefSeq" id="WP_083043688.1">
    <property type="nucleotide sequence ID" value="NZ_MVHP01000033.1"/>
</dbReference>
<comment type="caution">
    <text evidence="4">The sequence shown here is derived from an EMBL/GenBank/DDBJ whole genome shotgun (WGS) entry which is preliminary data.</text>
</comment>
<dbReference type="SUPFAM" id="SSF51412">
    <property type="entry name" value="Inosine monophosphate dehydrogenase (IMPDH)"/>
    <property type="match status" value="1"/>
</dbReference>
<evidence type="ECO:0000256" key="2">
    <source>
        <dbReference type="ARBA" id="ARBA00022643"/>
    </source>
</evidence>
<keyword evidence="4" id="KW-0503">Monooxygenase</keyword>
<evidence type="ECO:0000313" key="5">
    <source>
        <dbReference type="Proteomes" id="UP000192772"/>
    </source>
</evidence>
<dbReference type="Gene3D" id="3.20.20.70">
    <property type="entry name" value="Aldolase class I"/>
    <property type="match status" value="1"/>
</dbReference>
<dbReference type="Pfam" id="PF03060">
    <property type="entry name" value="NMO"/>
    <property type="match status" value="1"/>
</dbReference>
<keyword evidence="3" id="KW-0560">Oxidoreductase</keyword>
<dbReference type="GO" id="GO:0018580">
    <property type="term" value="F:nitronate monooxygenase activity"/>
    <property type="evidence" value="ECO:0007669"/>
    <property type="project" value="InterPro"/>
</dbReference>
<dbReference type="PANTHER" id="PTHR32332">
    <property type="entry name" value="2-NITROPROPANE DIOXYGENASE"/>
    <property type="match status" value="1"/>
</dbReference>
<dbReference type="PANTHER" id="PTHR32332:SF38">
    <property type="entry name" value="MONOOXYGENASE RV1533-RELATED"/>
    <property type="match status" value="1"/>
</dbReference>
<gene>
    <name evidence="4" type="ORF">BST23_22005</name>
</gene>
<sequence>MRTPFTDLIGIQHPLVGFNRSPAVVAEVTRAGGLGVLAATAYAPAELDAQLTWIEERVDGRPFGVDLLVPEKVAVGDPDDLIASLRAQIPDEHRRFVTDLLAKYEIPELPSDAAPLINDDIAAALNPDGVDALLDVVFEHPIALVANALGTPPPSLVERAKANGIVVAALVGQAKHARRQVAAGVDVLIAQGTEAGGHTGTIATTVLTPEVVSVAEGRPVLAAGGIATGEQMAAGLALGAAGVWCGSVWLNSFEDITPFPIKQKFLAAASIDTVRSPLRTGKPARQLRSAYHAEWDGPDSPSPLPMPLQPMLVNDAFNRIDAAAADGHAGALELETFFIGQVVGSFTTLRPAREITLDMVADCEERLRALATAIR</sequence>
<dbReference type="InterPro" id="IPR013785">
    <property type="entry name" value="Aldolase_TIM"/>
</dbReference>
<dbReference type="Proteomes" id="UP000192772">
    <property type="component" value="Unassembled WGS sequence"/>
</dbReference>
<name>A0A1X0CNV9_9MYCO</name>
<evidence type="ECO:0000256" key="3">
    <source>
        <dbReference type="ARBA" id="ARBA00023002"/>
    </source>
</evidence>
<keyword evidence="1" id="KW-0285">Flavoprotein</keyword>
<protein>
    <submittedName>
        <fullName evidence="4">Monooxygenase</fullName>
    </submittedName>
</protein>
<dbReference type="EMBL" id="MVHP01000033">
    <property type="protein sequence ID" value="ORA61160.1"/>
    <property type="molecule type" value="Genomic_DNA"/>
</dbReference>
<proteinExistence type="predicted"/>
<dbReference type="CDD" id="cd04730">
    <property type="entry name" value="NPD_like"/>
    <property type="match status" value="1"/>
</dbReference>
<dbReference type="AlphaFoldDB" id="A0A1X0CNV9"/>
<dbReference type="InterPro" id="IPR004136">
    <property type="entry name" value="NMO"/>
</dbReference>
<evidence type="ECO:0000256" key="1">
    <source>
        <dbReference type="ARBA" id="ARBA00022630"/>
    </source>
</evidence>
<organism evidence="4 5">
    <name type="scientific">Mycolicibacterium elephantis</name>
    <dbReference type="NCBI Taxonomy" id="81858"/>
    <lineage>
        <taxon>Bacteria</taxon>
        <taxon>Bacillati</taxon>
        <taxon>Actinomycetota</taxon>
        <taxon>Actinomycetes</taxon>
        <taxon>Mycobacteriales</taxon>
        <taxon>Mycobacteriaceae</taxon>
        <taxon>Mycolicibacterium</taxon>
    </lineage>
</organism>
<dbReference type="STRING" id="81858.BST23_22005"/>
<reference evidence="4 5" key="1">
    <citation type="submission" date="2017-02" db="EMBL/GenBank/DDBJ databases">
        <title>The new phylogeny of genus Mycobacterium.</title>
        <authorList>
            <person name="Tortoli E."/>
            <person name="Trovato A."/>
            <person name="Cirillo D.M."/>
        </authorList>
    </citation>
    <scope>NUCLEOTIDE SEQUENCE [LARGE SCALE GENOMIC DNA]</scope>
    <source>
        <strain evidence="4 5">FI-09383</strain>
    </source>
</reference>
<evidence type="ECO:0000313" key="4">
    <source>
        <dbReference type="EMBL" id="ORA61160.1"/>
    </source>
</evidence>